<dbReference type="InterPro" id="IPR041492">
    <property type="entry name" value="HAD_2"/>
</dbReference>
<dbReference type="EMBL" id="CP049008">
    <property type="protein sequence ID" value="QID86413.1"/>
    <property type="molecule type" value="Genomic_DNA"/>
</dbReference>
<dbReference type="FunFam" id="1.10.150.240:FF:000001">
    <property type="entry name" value="Haloacid dehalogenase-like hydrolase domain"/>
    <property type="match status" value="1"/>
</dbReference>
<dbReference type="InterPro" id="IPR023214">
    <property type="entry name" value="HAD_sf"/>
</dbReference>
<gene>
    <name evidence="2" type="ORF">GRS66_009040</name>
</gene>
<dbReference type="InterPro" id="IPR006439">
    <property type="entry name" value="HAD-SF_hydro_IA"/>
</dbReference>
<dbReference type="AlphaFoldDB" id="A0A6C1EC33"/>
<dbReference type="InterPro" id="IPR023198">
    <property type="entry name" value="PGP-like_dom2"/>
</dbReference>
<dbReference type="PRINTS" id="PR00413">
    <property type="entry name" value="HADHALOGNASE"/>
</dbReference>
<keyword evidence="3" id="KW-1185">Reference proteome</keyword>
<dbReference type="InterPro" id="IPR036412">
    <property type="entry name" value="HAD-like_sf"/>
</dbReference>
<dbReference type="Gene3D" id="3.40.50.1000">
    <property type="entry name" value="HAD superfamily/HAD-like"/>
    <property type="match status" value="1"/>
</dbReference>
<dbReference type="SFLD" id="SFLDS00003">
    <property type="entry name" value="Haloacid_Dehalogenase"/>
    <property type="match status" value="1"/>
</dbReference>
<dbReference type="Proteomes" id="UP000501346">
    <property type="component" value="Chromosome SeXI"/>
</dbReference>
<dbReference type="SFLD" id="SFLDG01129">
    <property type="entry name" value="C1.5:_HAD__Beta-PGM__Phosphata"/>
    <property type="match status" value="1"/>
</dbReference>
<name>A0A6C1EC33_SACPS</name>
<dbReference type="PANTHER" id="PTHR18901">
    <property type="entry name" value="2-DEOXYGLUCOSE-6-PHOSPHATE PHOSPHATASE 2"/>
    <property type="match status" value="1"/>
</dbReference>
<protein>
    <submittedName>
        <fullName evidence="2">Uncharacterized protein</fullName>
    </submittedName>
</protein>
<accession>A0A6C1EC33</accession>
<dbReference type="CDD" id="cd07529">
    <property type="entry name" value="HAD_AtGPP-like"/>
    <property type="match status" value="1"/>
</dbReference>
<dbReference type="Pfam" id="PF13419">
    <property type="entry name" value="HAD_2"/>
    <property type="match status" value="1"/>
</dbReference>
<dbReference type="InterPro" id="IPR045228">
    <property type="entry name" value="Gpp1/Gpp2-like"/>
</dbReference>
<dbReference type="GO" id="GO:0016791">
    <property type="term" value="F:phosphatase activity"/>
    <property type="evidence" value="ECO:0007669"/>
    <property type="project" value="InterPro"/>
</dbReference>
<evidence type="ECO:0000313" key="2">
    <source>
        <dbReference type="EMBL" id="QID86413.1"/>
    </source>
</evidence>
<evidence type="ECO:0000313" key="3">
    <source>
        <dbReference type="Proteomes" id="UP000501346"/>
    </source>
</evidence>
<sequence length="236" mass="26111">MTHPVDVKACLFDMDGLLINTEDIYTETLNETLAEFGKGPLTWDVKIQLQGLPGPEAGMKVIEHYGLPITLKEYEERNISLQSLKWGTCEFLPGAFDLLKYLKSKGIPIALCTSSNKSKFLCKTSHLSHGFDLFDAIVTGDDPRIPKGRGKPFPDVWQLGLKELNEKYHTDIKPDECMVFEDGIPGVQSGKSFGAHVIWVPHPEAHAVLGDTKTLLAGKGELLSSLEELEKAKYGL</sequence>
<proteinExistence type="predicted"/>
<dbReference type="PANTHER" id="PTHR18901:SF38">
    <property type="entry name" value="PSEUDOURIDINE-5'-PHOSPHATASE"/>
    <property type="match status" value="1"/>
</dbReference>
<evidence type="ECO:0000256" key="1">
    <source>
        <dbReference type="ARBA" id="ARBA00022801"/>
    </source>
</evidence>
<dbReference type="OrthoDB" id="40579at2759"/>
<organism evidence="2 3">
    <name type="scientific">Saccharomyces pastorianus</name>
    <name type="common">Lager yeast</name>
    <name type="synonym">Saccharomyces cerevisiae x Saccharomyces eubayanus</name>
    <dbReference type="NCBI Taxonomy" id="27292"/>
    <lineage>
        <taxon>Eukaryota</taxon>
        <taxon>Fungi</taxon>
        <taxon>Dikarya</taxon>
        <taxon>Ascomycota</taxon>
        <taxon>Saccharomycotina</taxon>
        <taxon>Saccharomycetes</taxon>
        <taxon>Saccharomycetales</taxon>
        <taxon>Saccharomycetaceae</taxon>
        <taxon>Saccharomyces</taxon>
    </lineage>
</organism>
<reference evidence="2 3" key="1">
    <citation type="journal article" date="2019" name="BMC Genomics">
        <title>Chromosome level assembly and comparative genome analysis confirm lager-brewing yeasts originated from a single hybridization.</title>
        <authorList>
            <person name="Salazar A.N."/>
            <person name="Gorter de Vries A.R."/>
            <person name="van den Broek M."/>
            <person name="Brouwers N."/>
            <person name="de la Torre Cortes P."/>
            <person name="Kuijpers N.G.A."/>
            <person name="Daran J.G."/>
            <person name="Abeel T."/>
        </authorList>
    </citation>
    <scope>NUCLEOTIDE SEQUENCE [LARGE SCALE GENOMIC DNA]</scope>
    <source>
        <strain evidence="2 3">CBS 1483</strain>
    </source>
</reference>
<dbReference type="Gene3D" id="1.10.150.240">
    <property type="entry name" value="Putative phosphatase, domain 2"/>
    <property type="match status" value="1"/>
</dbReference>
<dbReference type="SUPFAM" id="SSF56784">
    <property type="entry name" value="HAD-like"/>
    <property type="match status" value="1"/>
</dbReference>
<dbReference type="NCBIfam" id="TIGR01509">
    <property type="entry name" value="HAD-SF-IA-v3"/>
    <property type="match status" value="1"/>
</dbReference>
<keyword evidence="1" id="KW-0378">Hydrolase</keyword>